<name>A0ABW8KV10_9GAMM</name>
<dbReference type="SMART" id="SM00567">
    <property type="entry name" value="EZ_HEAT"/>
    <property type="match status" value="2"/>
</dbReference>
<dbReference type="Proteomes" id="UP001620262">
    <property type="component" value="Unassembled WGS sequence"/>
</dbReference>
<dbReference type="Gene3D" id="1.25.10.10">
    <property type="entry name" value="Leucine-rich Repeat Variant"/>
    <property type="match status" value="1"/>
</dbReference>
<dbReference type="EMBL" id="JBJDOT010000005">
    <property type="protein sequence ID" value="MFK3863394.1"/>
    <property type="molecule type" value="Genomic_DNA"/>
</dbReference>
<organism evidence="1 2">
    <name type="scientific">Pseudoalteromonas rhizosphaerae</name>
    <dbReference type="NCBI Taxonomy" id="2518973"/>
    <lineage>
        <taxon>Bacteria</taxon>
        <taxon>Pseudomonadati</taxon>
        <taxon>Pseudomonadota</taxon>
        <taxon>Gammaproteobacteria</taxon>
        <taxon>Alteromonadales</taxon>
        <taxon>Pseudoalteromonadaceae</taxon>
        <taxon>Pseudoalteromonas</taxon>
    </lineage>
</organism>
<dbReference type="RefSeq" id="WP_404674959.1">
    <property type="nucleotide sequence ID" value="NZ_JBJDOT010000005.1"/>
</dbReference>
<dbReference type="InterPro" id="IPR004155">
    <property type="entry name" value="PBS_lyase_HEAT"/>
</dbReference>
<gene>
    <name evidence="1" type="ORF">ACI2JU_05830</name>
</gene>
<keyword evidence="2" id="KW-1185">Reference proteome</keyword>
<accession>A0ABW8KV10</accession>
<comment type="caution">
    <text evidence="1">The sequence shown here is derived from an EMBL/GenBank/DDBJ whole genome shotgun (WGS) entry which is preliminary data.</text>
</comment>
<dbReference type="InterPro" id="IPR011989">
    <property type="entry name" value="ARM-like"/>
</dbReference>
<evidence type="ECO:0000313" key="1">
    <source>
        <dbReference type="EMBL" id="MFK3863394.1"/>
    </source>
</evidence>
<sequence>MSKITMKSVLLASAVVIIAGTVFIKFALVSKPNQLEVAGLLQPASCDFSEGQKSAFKVESSVTAENQSDTFKGVMSWHVDEFNGDIAKIRASFTDVELKQSMTLPEERADSPQGQIFFLEVNKSCIITSTAFTKSWEPKTQLLVAALLDNLTFSLPKKNASHWQLSALDGLGDYTAHFNLVNESPVQIQRAKNNHLTRGAVNDFGLILSVNKSIATATFNRRMPLWWQSITGEEEISVKVQNEPEIRMLQTFSLQRDDQLFTAIEQIDWSMAEKSTPYDLPAQFDETVQIRQSYDETFDSFINAINDPSPRYYEAALEMAAWLKKHPEDVNLLVSEIYGALDDEARPTAFLALQLSGLNNATEALSEMVFDANLSQGDQSRAASALADIGEPSREVADLLLSRSTVKDIAGNTSLLGVGSMVDRSDDPLLREYIIDSLQQNFADTASQSEQLTLIDSMGNTADPAFTELLSEQLISQSEATRRRAADALARLNSEQAQPALLKALISENNSSVSAALVKALKDSGAASSDMVDALAKRVNSLDPQLRAASIDLLGAQQTQEAKNLLVTQYKRESDVYIKRRIGRYLSAKDLR</sequence>
<dbReference type="SUPFAM" id="SSF48431">
    <property type="entry name" value="Lipovitellin-phosvitin complex, superhelical domain"/>
    <property type="match status" value="1"/>
</dbReference>
<reference evidence="1 2" key="1">
    <citation type="submission" date="2024-11" db="EMBL/GenBank/DDBJ databases">
        <title>The Natural Products Discovery Center: Release of the First 8490 Sequenced Strains for Exploring Actinobacteria Biosynthetic Diversity.</title>
        <authorList>
            <person name="Kalkreuter E."/>
            <person name="Kautsar S.A."/>
            <person name="Yang D."/>
            <person name="Bader C.D."/>
            <person name="Teijaro C.N."/>
            <person name="Fluegel L."/>
            <person name="Davis C.M."/>
            <person name="Simpson J.R."/>
            <person name="Lauterbach L."/>
            <person name="Steele A.D."/>
            <person name="Gui C."/>
            <person name="Meng S."/>
            <person name="Li G."/>
            <person name="Viehrig K."/>
            <person name="Ye F."/>
            <person name="Su P."/>
            <person name="Kiefer A.F."/>
            <person name="Nichols A."/>
            <person name="Cepeda A.J."/>
            <person name="Yan W."/>
            <person name="Fan B."/>
            <person name="Jiang Y."/>
            <person name="Adhikari A."/>
            <person name="Zheng C.-J."/>
            <person name="Schuster L."/>
            <person name="Cowan T.M."/>
            <person name="Smanski M.J."/>
            <person name="Chevrette M.G."/>
            <person name="De Carvalho L.P.S."/>
            <person name="Shen B."/>
        </authorList>
    </citation>
    <scope>NUCLEOTIDE SEQUENCE [LARGE SCALE GENOMIC DNA]</scope>
    <source>
        <strain evidence="1 2">NPDC078403</strain>
    </source>
</reference>
<dbReference type="Pfam" id="PF13646">
    <property type="entry name" value="HEAT_2"/>
    <property type="match status" value="1"/>
</dbReference>
<protein>
    <submittedName>
        <fullName evidence="1">HEAT repeat domain-containing protein</fullName>
    </submittedName>
</protein>
<proteinExistence type="predicted"/>
<dbReference type="InterPro" id="IPR011030">
    <property type="entry name" value="Lipovitellin_superhlx_dom"/>
</dbReference>
<evidence type="ECO:0000313" key="2">
    <source>
        <dbReference type="Proteomes" id="UP001620262"/>
    </source>
</evidence>